<evidence type="ECO:0000256" key="5">
    <source>
        <dbReference type="ARBA" id="ARBA00022989"/>
    </source>
</evidence>
<proteinExistence type="inferred from homology"/>
<organism evidence="9 10">
    <name type="scientific">Natronospira proteinivora</name>
    <dbReference type="NCBI Taxonomy" id="1807133"/>
    <lineage>
        <taxon>Bacteria</taxon>
        <taxon>Pseudomonadati</taxon>
        <taxon>Pseudomonadota</taxon>
        <taxon>Gammaproteobacteria</taxon>
        <taxon>Natronospirales</taxon>
        <taxon>Natronospiraceae</taxon>
        <taxon>Natronospira</taxon>
    </lineage>
</organism>
<comment type="similarity">
    <text evidence="2">Belongs to the GSP F family.</text>
</comment>
<evidence type="ECO:0000256" key="2">
    <source>
        <dbReference type="ARBA" id="ARBA00005745"/>
    </source>
</evidence>
<evidence type="ECO:0000259" key="8">
    <source>
        <dbReference type="Pfam" id="PF00482"/>
    </source>
</evidence>
<sequence>MPMYRYKGRTGRGEAVNGRLEAESADAVAQQLFNTGITPIDIEQSEEKQAGEGIRHQLLRPKPKTDDLILFTRQMYSLTKAGVPLIRGLRGLIESTRNEILAEALEEVVELLESGRDLSGALARHADIFGPLYVNIVRVGENAGNLEESFLRLSQYLQLDRDTRRKVKSALMYPTMVVAAIMIAIGIVTIWVIPAFSNMFATFDAELPLPTRGILAVSGFAQQWWYVIVGGIIGGLIWFRWWSRTDTGSRYWGKWKLKIPAIGDIVLRATLARFARTFAMCFRSGVPLVQALTLVSRALDNNWLGDRVANMRNGVERGESLHRTARAAGIFTPLVLQMIQVGEETGSVDDMLEEAADFYEREVEYDIENLSTIIEPILIVFVGILVLLLALGIFLPMWDLATVAF</sequence>
<dbReference type="RefSeq" id="WP_253449575.1">
    <property type="nucleotide sequence ID" value="NZ_JALJYF010000002.1"/>
</dbReference>
<reference evidence="9 10" key="1">
    <citation type="submission" date="2022-03" db="EMBL/GenBank/DDBJ databases">
        <title>Genomic Encyclopedia of Type Strains, Phase III (KMG-III): the genomes of soil and plant-associated and newly described type strains.</title>
        <authorList>
            <person name="Whitman W."/>
        </authorList>
    </citation>
    <scope>NUCLEOTIDE SEQUENCE [LARGE SCALE GENOMIC DNA]</scope>
    <source>
        <strain evidence="9 10">BSker1</strain>
    </source>
</reference>
<dbReference type="InterPro" id="IPR018076">
    <property type="entry name" value="T2SS_GspF_dom"/>
</dbReference>
<keyword evidence="3" id="KW-1003">Cell membrane</keyword>
<comment type="caution">
    <text evidence="9">The sequence shown here is derived from an EMBL/GenBank/DDBJ whole genome shotgun (WGS) entry which is preliminary data.</text>
</comment>
<dbReference type="InterPro" id="IPR003004">
    <property type="entry name" value="GspF/PilC"/>
</dbReference>
<evidence type="ECO:0000256" key="4">
    <source>
        <dbReference type="ARBA" id="ARBA00022692"/>
    </source>
</evidence>
<dbReference type="Gene3D" id="1.20.81.30">
    <property type="entry name" value="Type II secretion system (T2SS), domain F"/>
    <property type="match status" value="2"/>
</dbReference>
<dbReference type="PRINTS" id="PR00812">
    <property type="entry name" value="BCTERIALGSPF"/>
</dbReference>
<gene>
    <name evidence="9" type="ORF">J2T60_002091</name>
</gene>
<feature type="transmembrane region" description="Helical" evidence="7">
    <location>
        <begin position="224"/>
        <end position="242"/>
    </location>
</feature>
<evidence type="ECO:0000313" key="9">
    <source>
        <dbReference type="EMBL" id="MCP1728091.1"/>
    </source>
</evidence>
<feature type="transmembrane region" description="Helical" evidence="7">
    <location>
        <begin position="171"/>
        <end position="193"/>
    </location>
</feature>
<comment type="subcellular location">
    <subcellularLocation>
        <location evidence="1">Cell membrane</location>
        <topology evidence="1">Multi-pass membrane protein</topology>
    </subcellularLocation>
</comment>
<keyword evidence="4 7" id="KW-0812">Transmembrane</keyword>
<keyword evidence="5 7" id="KW-1133">Transmembrane helix</keyword>
<feature type="domain" description="Type II secretion system protein GspF" evidence="8">
    <location>
        <begin position="71"/>
        <end position="194"/>
    </location>
</feature>
<keyword evidence="10" id="KW-1185">Reference proteome</keyword>
<evidence type="ECO:0000256" key="7">
    <source>
        <dbReference type="SAM" id="Phobius"/>
    </source>
</evidence>
<evidence type="ECO:0000256" key="1">
    <source>
        <dbReference type="ARBA" id="ARBA00004651"/>
    </source>
</evidence>
<evidence type="ECO:0000313" key="10">
    <source>
        <dbReference type="Proteomes" id="UP001523550"/>
    </source>
</evidence>
<dbReference type="InterPro" id="IPR042094">
    <property type="entry name" value="T2SS_GspF_sf"/>
</dbReference>
<feature type="domain" description="Type II secretion system protein GspF" evidence="8">
    <location>
        <begin position="274"/>
        <end position="396"/>
    </location>
</feature>
<dbReference type="PANTHER" id="PTHR30012:SF4">
    <property type="entry name" value="MSHA BIOGENESIS PROTEIN MSHG"/>
    <property type="match status" value="1"/>
</dbReference>
<dbReference type="PANTHER" id="PTHR30012">
    <property type="entry name" value="GENERAL SECRETION PATHWAY PROTEIN"/>
    <property type="match status" value="1"/>
</dbReference>
<accession>A0ABT1G9U5</accession>
<evidence type="ECO:0000256" key="6">
    <source>
        <dbReference type="ARBA" id="ARBA00023136"/>
    </source>
</evidence>
<dbReference type="EMBL" id="JALJYF010000002">
    <property type="protein sequence ID" value="MCP1728091.1"/>
    <property type="molecule type" value="Genomic_DNA"/>
</dbReference>
<name>A0ABT1G9U5_9GAMM</name>
<protein>
    <submittedName>
        <fullName evidence="9">MSHA biogenesis protein MshG</fullName>
    </submittedName>
</protein>
<dbReference type="Proteomes" id="UP001523550">
    <property type="component" value="Unassembled WGS sequence"/>
</dbReference>
<dbReference type="Pfam" id="PF00482">
    <property type="entry name" value="T2SSF"/>
    <property type="match status" value="2"/>
</dbReference>
<keyword evidence="6 7" id="KW-0472">Membrane</keyword>
<evidence type="ECO:0000256" key="3">
    <source>
        <dbReference type="ARBA" id="ARBA00022475"/>
    </source>
</evidence>
<feature type="transmembrane region" description="Helical" evidence="7">
    <location>
        <begin position="377"/>
        <end position="398"/>
    </location>
</feature>